<reference evidence="1 2" key="1">
    <citation type="submission" date="2015-07" db="EMBL/GenBank/DDBJ databases">
        <title>High-quality draft genome sequence of Oceanobacillus caeni HM6, a bacillus isolated from a human feces.</title>
        <authorList>
            <person name="Kumar J."/>
            <person name="Verma M.K."/>
            <person name="Pandey R."/>
            <person name="Bhambi M."/>
            <person name="Chauhan N."/>
        </authorList>
    </citation>
    <scope>NUCLEOTIDE SEQUENCE [LARGE SCALE GENOMIC DNA]</scope>
    <source>
        <strain evidence="1 2">HM6</strain>
    </source>
</reference>
<organism evidence="1 2">
    <name type="scientific">Oceanobacillus caeni</name>
    <dbReference type="NCBI Taxonomy" id="405946"/>
    <lineage>
        <taxon>Bacteria</taxon>
        <taxon>Bacillati</taxon>
        <taxon>Bacillota</taxon>
        <taxon>Bacilli</taxon>
        <taxon>Bacillales</taxon>
        <taxon>Bacillaceae</taxon>
        <taxon>Oceanobacillus</taxon>
    </lineage>
</organism>
<protein>
    <submittedName>
        <fullName evidence="1">Uncharacterized protein</fullName>
    </submittedName>
</protein>
<dbReference type="EMBL" id="LGTK01000117">
    <property type="protein sequence ID" value="KPH69315.1"/>
    <property type="molecule type" value="Genomic_DNA"/>
</dbReference>
<sequence length="96" mass="11313">MIDGFPRLVNQLIESRLEDIITSEEYEMFMEGIYKDLEQKLSSSIKDLDEEAKNNLIEDLKSNIFQQVFQKSKLTYRVAFKDALSFFVDTLLIPKR</sequence>
<keyword evidence="2" id="KW-1185">Reference proteome</keyword>
<dbReference type="RefSeq" id="WP_010648812.1">
    <property type="nucleotide sequence ID" value="NZ_JAHHXM010000019.1"/>
</dbReference>
<name>A0ABR5MF64_9BACI</name>
<accession>A0ABR5MF64</accession>
<gene>
    <name evidence="1" type="ORF">AFL42_17220</name>
</gene>
<dbReference type="Proteomes" id="UP000037854">
    <property type="component" value="Unassembled WGS sequence"/>
</dbReference>
<evidence type="ECO:0000313" key="1">
    <source>
        <dbReference type="EMBL" id="KPH69315.1"/>
    </source>
</evidence>
<proteinExistence type="predicted"/>
<comment type="caution">
    <text evidence="1">The sequence shown here is derived from an EMBL/GenBank/DDBJ whole genome shotgun (WGS) entry which is preliminary data.</text>
</comment>
<evidence type="ECO:0000313" key="2">
    <source>
        <dbReference type="Proteomes" id="UP000037854"/>
    </source>
</evidence>